<comment type="caution">
    <text evidence="3">The sequence shown here is derived from an EMBL/GenBank/DDBJ whole genome shotgun (WGS) entry which is preliminary data.</text>
</comment>
<dbReference type="InterPro" id="IPR016187">
    <property type="entry name" value="CTDL_fold"/>
</dbReference>
<evidence type="ECO:0000256" key="1">
    <source>
        <dbReference type="SAM" id="MobiDB-lite"/>
    </source>
</evidence>
<dbReference type="InterPro" id="IPR050111">
    <property type="entry name" value="C-type_lectin/snaclec_domain"/>
</dbReference>
<dbReference type="Gene3D" id="3.10.100.10">
    <property type="entry name" value="Mannose-Binding Protein A, subunit A"/>
    <property type="match status" value="1"/>
</dbReference>
<organism evidence="3 4">
    <name type="scientific">Mesorhabditis spiculigera</name>
    <dbReference type="NCBI Taxonomy" id="96644"/>
    <lineage>
        <taxon>Eukaryota</taxon>
        <taxon>Metazoa</taxon>
        <taxon>Ecdysozoa</taxon>
        <taxon>Nematoda</taxon>
        <taxon>Chromadorea</taxon>
        <taxon>Rhabditida</taxon>
        <taxon>Rhabditina</taxon>
        <taxon>Rhabditomorpha</taxon>
        <taxon>Rhabditoidea</taxon>
        <taxon>Rhabditidae</taxon>
        <taxon>Mesorhabditinae</taxon>
        <taxon>Mesorhabditis</taxon>
    </lineage>
</organism>
<protein>
    <recommendedName>
        <fullName evidence="2">C-type lectin domain-containing protein</fullName>
    </recommendedName>
</protein>
<feature type="non-terminal residue" evidence="3">
    <location>
        <position position="168"/>
    </location>
</feature>
<feature type="region of interest" description="Disordered" evidence="1">
    <location>
        <begin position="1"/>
        <end position="21"/>
    </location>
</feature>
<feature type="domain" description="C-type lectin" evidence="2">
    <location>
        <begin position="33"/>
        <end position="151"/>
    </location>
</feature>
<evidence type="ECO:0000313" key="3">
    <source>
        <dbReference type="EMBL" id="CAJ0575990.1"/>
    </source>
</evidence>
<keyword evidence="4" id="KW-1185">Reference proteome</keyword>
<dbReference type="EMBL" id="CATQJA010002641">
    <property type="protein sequence ID" value="CAJ0575990.1"/>
    <property type="molecule type" value="Genomic_DNA"/>
</dbReference>
<evidence type="ECO:0000313" key="4">
    <source>
        <dbReference type="Proteomes" id="UP001177023"/>
    </source>
</evidence>
<accession>A0AA36CV87</accession>
<sequence length="168" mass="18686">MTMCRDNGLEGTTVHSEDENQHLSLTRNPTWSYNNTNYYLITPTCVSGSACTLTCTQNKLQLTTIHSAKEQAKLSQKIAQLAKCASVMIGMANVIAGTRYRNIWRDGSAVDYTYWANGEPSYIIPHEYTTKIVPENCTVMAKDGRWNDVICPATDPTTMGACVCMKRC</sequence>
<dbReference type="Pfam" id="PF00059">
    <property type="entry name" value="Lectin_C"/>
    <property type="match status" value="1"/>
</dbReference>
<proteinExistence type="predicted"/>
<dbReference type="CDD" id="cd00037">
    <property type="entry name" value="CLECT"/>
    <property type="match status" value="1"/>
</dbReference>
<dbReference type="AlphaFoldDB" id="A0AA36CV87"/>
<dbReference type="InterPro" id="IPR001304">
    <property type="entry name" value="C-type_lectin-like"/>
</dbReference>
<reference evidence="3" key="1">
    <citation type="submission" date="2023-06" db="EMBL/GenBank/DDBJ databases">
        <authorList>
            <person name="Delattre M."/>
        </authorList>
    </citation>
    <scope>NUCLEOTIDE SEQUENCE</scope>
    <source>
        <strain evidence="3">AF72</strain>
    </source>
</reference>
<gene>
    <name evidence="3" type="ORF">MSPICULIGERA_LOCUS14290</name>
</gene>
<dbReference type="PROSITE" id="PS50041">
    <property type="entry name" value="C_TYPE_LECTIN_2"/>
    <property type="match status" value="1"/>
</dbReference>
<evidence type="ECO:0000259" key="2">
    <source>
        <dbReference type="PROSITE" id="PS50041"/>
    </source>
</evidence>
<dbReference type="Proteomes" id="UP001177023">
    <property type="component" value="Unassembled WGS sequence"/>
</dbReference>
<dbReference type="SUPFAM" id="SSF56436">
    <property type="entry name" value="C-type lectin-like"/>
    <property type="match status" value="1"/>
</dbReference>
<dbReference type="PANTHER" id="PTHR22803">
    <property type="entry name" value="MANNOSE, PHOSPHOLIPASE, LECTIN RECEPTOR RELATED"/>
    <property type="match status" value="1"/>
</dbReference>
<dbReference type="InterPro" id="IPR016186">
    <property type="entry name" value="C-type_lectin-like/link_sf"/>
</dbReference>
<name>A0AA36CV87_9BILA</name>